<comment type="caution">
    <text evidence="1">The sequence shown here is derived from an EMBL/GenBank/DDBJ whole genome shotgun (WGS) entry which is preliminary data.</text>
</comment>
<name>A0A370R4H0_9GAMM</name>
<gene>
    <name evidence="1" type="ORF">C8D90_101777</name>
</gene>
<keyword evidence="2" id="KW-1185">Reference proteome</keyword>
<dbReference type="EMBL" id="QRAP01000001">
    <property type="protein sequence ID" value="RDK97329.1"/>
    <property type="molecule type" value="Genomic_DNA"/>
</dbReference>
<dbReference type="AlphaFoldDB" id="A0A370R4H0"/>
<protein>
    <submittedName>
        <fullName evidence="1">Uncharacterized protein</fullName>
    </submittedName>
</protein>
<sequence>MKFIPMNDVNNINGGKGDTCSVSYDWFYRYTDPKRGWTTTCERTSKCVDKHGKITSLSVSTVANNRCS</sequence>
<reference evidence="1 2" key="1">
    <citation type="submission" date="2018-07" db="EMBL/GenBank/DDBJ databases">
        <title>Genomic Encyclopedia of Type Strains, Phase IV (KMG-IV): sequencing the most valuable type-strain genomes for metagenomic binning, comparative biology and taxonomic classification.</title>
        <authorList>
            <person name="Goeker M."/>
        </authorList>
    </citation>
    <scope>NUCLEOTIDE SEQUENCE [LARGE SCALE GENOMIC DNA]</scope>
    <source>
        <strain evidence="1 2">DSM 103736</strain>
    </source>
</reference>
<organism evidence="1 2">
    <name type="scientific">Enterobacillus tribolii</name>
    <dbReference type="NCBI Taxonomy" id="1487935"/>
    <lineage>
        <taxon>Bacteria</taxon>
        <taxon>Pseudomonadati</taxon>
        <taxon>Pseudomonadota</taxon>
        <taxon>Gammaproteobacteria</taxon>
        <taxon>Enterobacterales</taxon>
        <taxon>Hafniaceae</taxon>
        <taxon>Enterobacillus</taxon>
    </lineage>
</organism>
<dbReference type="Proteomes" id="UP000254848">
    <property type="component" value="Unassembled WGS sequence"/>
</dbReference>
<evidence type="ECO:0000313" key="1">
    <source>
        <dbReference type="EMBL" id="RDK97329.1"/>
    </source>
</evidence>
<evidence type="ECO:0000313" key="2">
    <source>
        <dbReference type="Proteomes" id="UP000254848"/>
    </source>
</evidence>
<proteinExistence type="predicted"/>
<accession>A0A370R4H0</accession>